<feature type="compositionally biased region" description="Basic and acidic residues" evidence="1">
    <location>
        <begin position="214"/>
        <end position="240"/>
    </location>
</feature>
<reference evidence="2 3" key="1">
    <citation type="journal article" date="2021" name="Cell">
        <title>Tracing the genetic footprints of vertebrate landing in non-teleost ray-finned fishes.</title>
        <authorList>
            <person name="Bi X."/>
            <person name="Wang K."/>
            <person name="Yang L."/>
            <person name="Pan H."/>
            <person name="Jiang H."/>
            <person name="Wei Q."/>
            <person name="Fang M."/>
            <person name="Yu H."/>
            <person name="Zhu C."/>
            <person name="Cai Y."/>
            <person name="He Y."/>
            <person name="Gan X."/>
            <person name="Zeng H."/>
            <person name="Yu D."/>
            <person name="Zhu Y."/>
            <person name="Jiang H."/>
            <person name="Qiu Q."/>
            <person name="Yang H."/>
            <person name="Zhang Y.E."/>
            <person name="Wang W."/>
            <person name="Zhu M."/>
            <person name="He S."/>
            <person name="Zhang G."/>
        </authorList>
    </citation>
    <scope>NUCLEOTIDE SEQUENCE [LARGE SCALE GENOMIC DNA]</scope>
    <source>
        <strain evidence="2">Bchr_013</strain>
    </source>
</reference>
<dbReference type="Proteomes" id="UP000886611">
    <property type="component" value="Unassembled WGS sequence"/>
</dbReference>
<comment type="caution">
    <text evidence="2">The sequence shown here is derived from an EMBL/GenBank/DDBJ whole genome shotgun (WGS) entry which is preliminary data.</text>
</comment>
<feature type="compositionally biased region" description="Low complexity" evidence="1">
    <location>
        <begin position="246"/>
        <end position="258"/>
    </location>
</feature>
<gene>
    <name evidence="2" type="primary">Znf862_2</name>
    <name evidence="2" type="ORF">GTO96_0011364</name>
</gene>
<name>A0A8X8BNU8_POLSE</name>
<accession>A0A8X8BNU8</accession>
<evidence type="ECO:0000256" key="1">
    <source>
        <dbReference type="SAM" id="MobiDB-lite"/>
    </source>
</evidence>
<organism evidence="2 3">
    <name type="scientific">Polypterus senegalus</name>
    <name type="common">Senegal bichir</name>
    <dbReference type="NCBI Taxonomy" id="55291"/>
    <lineage>
        <taxon>Eukaryota</taxon>
        <taxon>Metazoa</taxon>
        <taxon>Chordata</taxon>
        <taxon>Craniata</taxon>
        <taxon>Vertebrata</taxon>
        <taxon>Euteleostomi</taxon>
        <taxon>Actinopterygii</taxon>
        <taxon>Polypteriformes</taxon>
        <taxon>Polypteridae</taxon>
        <taxon>Polypterus</taxon>
    </lineage>
</organism>
<feature type="non-terminal residue" evidence="2">
    <location>
        <position position="1"/>
    </location>
</feature>
<sequence>MENMAGGSDVKSEDAAKAKGVVQEMKTEKFVRFLHFMLDYSTILSKCCTDFQHDNLNITRTNHFDPSTLPYPREELANYGNEEVDYLVTHFASLLDEEEKEKIPQEWMDLKMWLAEHRGSKVVDCLYRDLLSENPEHLSHILLLVKLMLTLSPSTAICERGFSCMNRVKTTHRTSLHPETLNDCMQLSINGETVESFCPDKSICFWMFSGKGSRHLDHKTPTRTKSSEMEADAQEEKADGGDAMPSTSSGIFSSVTSVEISDSESDTD</sequence>
<dbReference type="PANTHER" id="PTHR46880">
    <property type="entry name" value="RAS-ASSOCIATING DOMAIN-CONTAINING PROTEIN"/>
    <property type="match status" value="1"/>
</dbReference>
<dbReference type="EMBL" id="JAATIS010004753">
    <property type="protein sequence ID" value="KAG2460966.1"/>
    <property type="molecule type" value="Genomic_DNA"/>
</dbReference>
<proteinExistence type="predicted"/>
<feature type="non-terminal residue" evidence="2">
    <location>
        <position position="268"/>
    </location>
</feature>
<feature type="region of interest" description="Disordered" evidence="1">
    <location>
        <begin position="214"/>
        <end position="268"/>
    </location>
</feature>
<evidence type="ECO:0000313" key="3">
    <source>
        <dbReference type="Proteomes" id="UP000886611"/>
    </source>
</evidence>
<dbReference type="AlphaFoldDB" id="A0A8X8BNU8"/>
<dbReference type="PANTHER" id="PTHR46880:SF5">
    <property type="entry name" value="DUF4371 DOMAIN-CONTAINING PROTEIN"/>
    <property type="match status" value="1"/>
</dbReference>
<keyword evidence="3" id="KW-1185">Reference proteome</keyword>
<protein>
    <submittedName>
        <fullName evidence="2">ZN862 protein</fullName>
    </submittedName>
</protein>
<evidence type="ECO:0000313" key="2">
    <source>
        <dbReference type="EMBL" id="KAG2460966.1"/>
    </source>
</evidence>